<evidence type="ECO:0000313" key="2">
    <source>
        <dbReference type="Proteomes" id="UP000030680"/>
    </source>
</evidence>
<dbReference type="PANTHER" id="PTHR31891">
    <property type="entry name" value="FORMAMIDASE C869.04-RELATED"/>
    <property type="match status" value="1"/>
</dbReference>
<dbReference type="PANTHER" id="PTHR31891:SF1">
    <property type="entry name" value="FORMAMIDASE C869.04-RELATED"/>
    <property type="match status" value="1"/>
</dbReference>
<dbReference type="Gramene" id="EME29093">
    <property type="protein sequence ID" value="EME29093"/>
    <property type="gene ID" value="Gasu_34840"/>
</dbReference>
<proteinExistence type="predicted"/>
<dbReference type="STRING" id="130081.M2XZL8"/>
<dbReference type="GO" id="GO:0004328">
    <property type="term" value="F:formamidase activity"/>
    <property type="evidence" value="ECO:0007669"/>
    <property type="project" value="UniProtKB-EC"/>
</dbReference>
<keyword evidence="1" id="KW-0378">Hydrolase</keyword>
<name>M2XZL8_GALSU</name>
<dbReference type="Proteomes" id="UP000030680">
    <property type="component" value="Unassembled WGS sequence"/>
</dbReference>
<reference evidence="2" key="1">
    <citation type="journal article" date="2013" name="Science">
        <title>Gene transfer from bacteria and archaea facilitated evolution of an extremophilic eukaryote.</title>
        <authorList>
            <person name="Schonknecht G."/>
            <person name="Chen W.H."/>
            <person name="Ternes C.M."/>
            <person name="Barbier G.G."/>
            <person name="Shrestha R.P."/>
            <person name="Stanke M."/>
            <person name="Brautigam A."/>
            <person name="Baker B.J."/>
            <person name="Banfield J.F."/>
            <person name="Garavito R.M."/>
            <person name="Carr K."/>
            <person name="Wilkerson C."/>
            <person name="Rensing S.A."/>
            <person name="Gagneul D."/>
            <person name="Dickenson N.E."/>
            <person name="Oesterhelt C."/>
            <person name="Lercher M.J."/>
            <person name="Weber A.P."/>
        </authorList>
    </citation>
    <scope>NUCLEOTIDE SEQUENCE [LARGE SCALE GENOMIC DNA]</scope>
    <source>
        <strain evidence="2">074W</strain>
    </source>
</reference>
<sequence>MATTERIPNIFPVNPSLEPAQQKKPFHNRWHPEIPPVAQVKVNSVFRVEMIDWTGGQIKNNDSAEDMKTVNLTRCHHLSGPFAVLDEQGQPAQPGDLLVIELCDLGALPEHEWGYTGIFDRENGGGFLTDHFPKASKAIWDFEGIYASSRHIPGVRFAGIIHPGIVGTAPSKELLEIWNERERTLVEEGTEKMTLASVLQCRPMALLPEPKYALLGSIDPKNREFNRIASEAARTIPGRENGGNCDIKNLSRGSRVYLPVFVPGANFSIGDLHFSQGDGEVSFCGAIEMSGYAILRCQIIRNGMDRYLSPMGPTKLHVNPIFEVGPLEPRYSEYLVFEGVSVDEQGRQTLFRCICCVQTGSIELHLLLYEIWLFTRASLSIVKLLSL</sequence>
<dbReference type="Pfam" id="PF03069">
    <property type="entry name" value="FmdA_AmdA"/>
    <property type="match status" value="1"/>
</dbReference>
<dbReference type="EC" id="3.5.1.49" evidence="1"/>
<accession>M2XZL8</accession>
<keyword evidence="2" id="KW-1185">Reference proteome</keyword>
<dbReference type="RefSeq" id="XP_005705613.1">
    <property type="nucleotide sequence ID" value="XM_005705556.1"/>
</dbReference>
<dbReference type="GeneID" id="17087917"/>
<dbReference type="KEGG" id="gsl:Gasu_34840"/>
<evidence type="ECO:0000313" key="1">
    <source>
        <dbReference type="EMBL" id="EME29093.1"/>
    </source>
</evidence>
<gene>
    <name evidence="1" type="ORF">Gasu_34840</name>
</gene>
<dbReference type="OMA" id="ETGRQHY"/>
<dbReference type="InterPro" id="IPR004304">
    <property type="entry name" value="FmdA_AmdA"/>
</dbReference>
<dbReference type="Gene3D" id="2.60.120.580">
    <property type="entry name" value="Acetamidase/Formamidase-like domains"/>
    <property type="match status" value="1"/>
</dbReference>
<dbReference type="OrthoDB" id="9975579at2759"/>
<dbReference type="AlphaFoldDB" id="M2XZL8"/>
<protein>
    <submittedName>
        <fullName evidence="1">Formamidase</fullName>
        <ecNumber evidence="1">3.5.1.49</ecNumber>
    </submittedName>
</protein>
<dbReference type="EMBL" id="KB454512">
    <property type="protein sequence ID" value="EME29093.1"/>
    <property type="molecule type" value="Genomic_DNA"/>
</dbReference>
<dbReference type="SUPFAM" id="SSF141130">
    <property type="entry name" value="Acetamidase/Formamidase-like"/>
    <property type="match status" value="1"/>
</dbReference>
<organism evidence="1 2">
    <name type="scientific">Galdieria sulphuraria</name>
    <name type="common">Red alga</name>
    <dbReference type="NCBI Taxonomy" id="130081"/>
    <lineage>
        <taxon>Eukaryota</taxon>
        <taxon>Rhodophyta</taxon>
        <taxon>Bangiophyceae</taxon>
        <taxon>Galdieriales</taxon>
        <taxon>Galdieriaceae</taxon>
        <taxon>Galdieria</taxon>
    </lineage>
</organism>
<dbReference type="eggNOG" id="ENOG502QRMK">
    <property type="taxonomic scope" value="Eukaryota"/>
</dbReference>